<gene>
    <name evidence="2" type="ORF">BV510_00780</name>
    <name evidence="3" type="ORF">CRI78_02905</name>
</gene>
<reference evidence="2 4" key="1">
    <citation type="submission" date="2016-09" db="EMBL/GenBank/DDBJ databases">
        <title>genome sequences of unsequenced Mycobacteria.</title>
        <authorList>
            <person name="Greninger A.L."/>
            <person name="Jerome K.R."/>
            <person name="Mcnair B."/>
            <person name="Wallis C."/>
            <person name="Fang F."/>
        </authorList>
    </citation>
    <scope>NUCLEOTIDE SEQUENCE [LARGE SCALE GENOMIC DNA]</scope>
    <source>
        <strain evidence="2 4">BM1</strain>
    </source>
</reference>
<dbReference type="Proteomes" id="UP000220340">
    <property type="component" value="Unassembled WGS sequence"/>
</dbReference>
<evidence type="ECO:0000313" key="4">
    <source>
        <dbReference type="Proteomes" id="UP000191039"/>
    </source>
</evidence>
<dbReference type="RefSeq" id="WP_073856772.1">
    <property type="nucleotide sequence ID" value="NZ_BAAATC010000008.1"/>
</dbReference>
<keyword evidence="5" id="KW-1185">Reference proteome</keyword>
<dbReference type="Proteomes" id="UP000191039">
    <property type="component" value="Unassembled WGS sequence"/>
</dbReference>
<accession>A0A1Q4HDG2</accession>
<evidence type="ECO:0000313" key="3">
    <source>
        <dbReference type="EMBL" id="PEG55949.1"/>
    </source>
</evidence>
<dbReference type="STRING" id="1801.BRW64_13645"/>
<keyword evidence="1" id="KW-0812">Transmembrane</keyword>
<keyword evidence="1" id="KW-1133">Transmembrane helix</keyword>
<dbReference type="AlphaFoldDB" id="A0A1Q4HDG2"/>
<dbReference type="EMBL" id="PDCR01000003">
    <property type="protein sequence ID" value="PEG55949.1"/>
    <property type="molecule type" value="Genomic_DNA"/>
</dbReference>
<dbReference type="EMBL" id="MIJD01000004">
    <property type="protein sequence ID" value="OPE56238.1"/>
    <property type="molecule type" value="Genomic_DNA"/>
</dbReference>
<keyword evidence="1" id="KW-0472">Membrane</keyword>
<protein>
    <submittedName>
        <fullName evidence="3">Uncharacterized protein</fullName>
    </submittedName>
</protein>
<evidence type="ECO:0000313" key="2">
    <source>
        <dbReference type="EMBL" id="OPE56238.1"/>
    </source>
</evidence>
<organism evidence="3 5">
    <name type="scientific">Mycolicibacterium diernhoferi</name>
    <dbReference type="NCBI Taxonomy" id="1801"/>
    <lineage>
        <taxon>Bacteria</taxon>
        <taxon>Bacillati</taxon>
        <taxon>Actinomycetota</taxon>
        <taxon>Actinomycetes</taxon>
        <taxon>Mycobacteriales</taxon>
        <taxon>Mycobacteriaceae</taxon>
        <taxon>Mycolicibacterium</taxon>
    </lineage>
</organism>
<feature type="transmembrane region" description="Helical" evidence="1">
    <location>
        <begin position="44"/>
        <end position="67"/>
    </location>
</feature>
<proteinExistence type="predicted"/>
<comment type="caution">
    <text evidence="3">The sequence shown here is derived from an EMBL/GenBank/DDBJ whole genome shotgun (WGS) entry which is preliminary data.</text>
</comment>
<reference evidence="3 5" key="2">
    <citation type="submission" date="2017-10" db="EMBL/GenBank/DDBJ databases">
        <title>The new phylogeny of genus Mycobacterium.</title>
        <authorList>
            <person name="Tortoli E."/>
            <person name="Trovato A."/>
            <person name="Cirillo D.M."/>
        </authorList>
    </citation>
    <scope>NUCLEOTIDE SEQUENCE [LARGE SCALE GENOMIC DNA]</scope>
    <source>
        <strain evidence="3 5">IP141170001</strain>
    </source>
</reference>
<sequence length="98" mass="10121">MSAGVARAVAAMLGATSALLWLMCMYIVARSGFSTDPAADPQGYALMFGTVVGVIAGLLFAVALPAAFPVARRRQVSRICLLLFLGATVALYLALALS</sequence>
<feature type="transmembrane region" description="Helical" evidence="1">
    <location>
        <begin position="79"/>
        <end position="97"/>
    </location>
</feature>
<name>A0A1Q4HDG2_9MYCO</name>
<evidence type="ECO:0000313" key="5">
    <source>
        <dbReference type="Proteomes" id="UP000220340"/>
    </source>
</evidence>
<feature type="transmembrane region" description="Helical" evidence="1">
    <location>
        <begin position="9"/>
        <end position="29"/>
    </location>
</feature>
<dbReference type="OrthoDB" id="4571921at2"/>
<evidence type="ECO:0000256" key="1">
    <source>
        <dbReference type="SAM" id="Phobius"/>
    </source>
</evidence>